<dbReference type="RefSeq" id="WP_377021752.1">
    <property type="nucleotide sequence ID" value="NZ_JBHLTS010000018.1"/>
</dbReference>
<evidence type="ECO:0000259" key="6">
    <source>
        <dbReference type="Pfam" id="PF07980"/>
    </source>
</evidence>
<name>A0ABV6L2L1_9SPHI</name>
<evidence type="ECO:0000259" key="7">
    <source>
        <dbReference type="Pfam" id="PF14322"/>
    </source>
</evidence>
<reference evidence="8 9" key="1">
    <citation type="submission" date="2024-09" db="EMBL/GenBank/DDBJ databases">
        <authorList>
            <person name="Sun Q."/>
            <person name="Mori K."/>
        </authorList>
    </citation>
    <scope>NUCLEOTIDE SEQUENCE [LARGE SCALE GENOMIC DNA]</scope>
    <source>
        <strain evidence="8 9">NCAIM B.02415</strain>
    </source>
</reference>
<organism evidence="8 9">
    <name type="scientific">Mucilaginibacter angelicae</name>
    <dbReference type="NCBI Taxonomy" id="869718"/>
    <lineage>
        <taxon>Bacteria</taxon>
        <taxon>Pseudomonadati</taxon>
        <taxon>Bacteroidota</taxon>
        <taxon>Sphingobacteriia</taxon>
        <taxon>Sphingobacteriales</taxon>
        <taxon>Sphingobacteriaceae</taxon>
        <taxon>Mucilaginibacter</taxon>
    </lineage>
</organism>
<evidence type="ECO:0000256" key="5">
    <source>
        <dbReference type="ARBA" id="ARBA00023237"/>
    </source>
</evidence>
<dbReference type="PROSITE" id="PS51257">
    <property type="entry name" value="PROKAR_LIPOPROTEIN"/>
    <property type="match status" value="1"/>
</dbReference>
<dbReference type="Gene3D" id="1.25.40.390">
    <property type="match status" value="1"/>
</dbReference>
<protein>
    <submittedName>
        <fullName evidence="8">RagB/SusD family nutrient uptake outer membrane protein</fullName>
    </submittedName>
</protein>
<proteinExistence type="inferred from homology"/>
<dbReference type="InterPro" id="IPR012944">
    <property type="entry name" value="SusD_RagB_dom"/>
</dbReference>
<dbReference type="Pfam" id="PF14322">
    <property type="entry name" value="SusD-like_3"/>
    <property type="match status" value="1"/>
</dbReference>
<dbReference type="Pfam" id="PF07980">
    <property type="entry name" value="SusD_RagB"/>
    <property type="match status" value="1"/>
</dbReference>
<dbReference type="EMBL" id="JBHLTS010000018">
    <property type="protein sequence ID" value="MFC0513891.1"/>
    <property type="molecule type" value="Genomic_DNA"/>
</dbReference>
<dbReference type="CDD" id="cd08977">
    <property type="entry name" value="SusD"/>
    <property type="match status" value="1"/>
</dbReference>
<evidence type="ECO:0000313" key="9">
    <source>
        <dbReference type="Proteomes" id="UP001589828"/>
    </source>
</evidence>
<keyword evidence="5" id="KW-0998">Cell outer membrane</keyword>
<accession>A0ABV6L2L1</accession>
<dbReference type="Proteomes" id="UP001589828">
    <property type="component" value="Unassembled WGS sequence"/>
</dbReference>
<keyword evidence="3" id="KW-0732">Signal</keyword>
<sequence length="490" mass="53354">MKLTKNIFSAPGFRRCMSFILILLSITGCKKGLLDVGPQVGAVDAQNAYTSNGTAQSILAGIFDIMGATGSFYHGQNSISLLMGLSADELVNYSSSVVYGQFFTNSLSGQGNNSNYFWSTIYQQLYNCNAAIAGLTSSTALTPAVKNQLLGEAKFARAYIYFYAINLYGDMAMPLTTDYLTNNSLARTPKAQIYQQIIQDLKDAQGLLSDAKYQNGTGGSTTDRLRPNKQAALAMLARVYLYTGDWANAETQASSVISTSIYVLEPNLNQVFLKASRETIWALQPITTGYNNADAYTLVVTASPASTVLTQLPLNQTLVNAFESGDARFTNWVGQYNAAATGTTPATTYYYAYKYKANTTFGSSAPVTEWPVELRLAEQYLIRAEARAQQNNLDGAKSDLNVIRSRASLAAVTASTQTDVIAAVAHERQVELFTEWGHRWFDLKRTGKIDAVMGVETPKKGGTWAAYKALVPIPASEILIDHNLTQNPGY</sequence>
<evidence type="ECO:0000256" key="3">
    <source>
        <dbReference type="ARBA" id="ARBA00022729"/>
    </source>
</evidence>
<feature type="domain" description="RagB/SusD" evidence="6">
    <location>
        <begin position="331"/>
        <end position="490"/>
    </location>
</feature>
<evidence type="ECO:0000256" key="1">
    <source>
        <dbReference type="ARBA" id="ARBA00004442"/>
    </source>
</evidence>
<comment type="similarity">
    <text evidence="2">Belongs to the SusD family.</text>
</comment>
<keyword evidence="9" id="KW-1185">Reference proteome</keyword>
<dbReference type="SUPFAM" id="SSF48452">
    <property type="entry name" value="TPR-like"/>
    <property type="match status" value="1"/>
</dbReference>
<keyword evidence="4" id="KW-0472">Membrane</keyword>
<feature type="domain" description="SusD-like N-terminal" evidence="7">
    <location>
        <begin position="105"/>
        <end position="241"/>
    </location>
</feature>
<evidence type="ECO:0000256" key="2">
    <source>
        <dbReference type="ARBA" id="ARBA00006275"/>
    </source>
</evidence>
<dbReference type="InterPro" id="IPR011990">
    <property type="entry name" value="TPR-like_helical_dom_sf"/>
</dbReference>
<dbReference type="InterPro" id="IPR033985">
    <property type="entry name" value="SusD-like_N"/>
</dbReference>
<comment type="caution">
    <text evidence="8">The sequence shown here is derived from an EMBL/GenBank/DDBJ whole genome shotgun (WGS) entry which is preliminary data.</text>
</comment>
<evidence type="ECO:0000313" key="8">
    <source>
        <dbReference type="EMBL" id="MFC0513891.1"/>
    </source>
</evidence>
<comment type="subcellular location">
    <subcellularLocation>
        <location evidence="1">Cell outer membrane</location>
    </subcellularLocation>
</comment>
<gene>
    <name evidence="8" type="ORF">ACFFGT_06760</name>
</gene>
<evidence type="ECO:0000256" key="4">
    <source>
        <dbReference type="ARBA" id="ARBA00023136"/>
    </source>
</evidence>